<keyword evidence="6" id="KW-0175">Coiled coil</keyword>
<dbReference type="PANTHER" id="PTHR44313:SF1">
    <property type="entry name" value="DNAJ HOMOLOG SUBFAMILY C MEMBER 17"/>
    <property type="match status" value="1"/>
</dbReference>
<organism evidence="9">
    <name type="scientific">Caligus rogercresseyi</name>
    <name type="common">Sea louse</name>
    <dbReference type="NCBI Taxonomy" id="217165"/>
    <lineage>
        <taxon>Eukaryota</taxon>
        <taxon>Metazoa</taxon>
        <taxon>Ecdysozoa</taxon>
        <taxon>Arthropoda</taxon>
        <taxon>Crustacea</taxon>
        <taxon>Multicrustacea</taxon>
        <taxon>Hexanauplia</taxon>
        <taxon>Copepoda</taxon>
        <taxon>Siphonostomatoida</taxon>
        <taxon>Caligidae</taxon>
        <taxon>Caligus</taxon>
    </lineage>
</organism>
<evidence type="ECO:0000256" key="7">
    <source>
        <dbReference type="SAM" id="MobiDB-lite"/>
    </source>
</evidence>
<dbReference type="AlphaFoldDB" id="C1BRV1"/>
<dbReference type="InterPro" id="IPR036869">
    <property type="entry name" value="J_dom_sf"/>
</dbReference>
<dbReference type="GO" id="GO:0003676">
    <property type="term" value="F:nucleic acid binding"/>
    <property type="evidence" value="ECO:0007669"/>
    <property type="project" value="InterPro"/>
</dbReference>
<protein>
    <submittedName>
        <fullName evidence="9">DnaJ homolog subfamily C member 17</fullName>
    </submittedName>
</protein>
<accession>C1BRV1</accession>
<dbReference type="InterPro" id="IPR052094">
    <property type="entry name" value="Pre-mRNA-splicing_ERAD"/>
</dbReference>
<dbReference type="Gene3D" id="3.30.70.330">
    <property type="match status" value="1"/>
</dbReference>
<dbReference type="PANTHER" id="PTHR44313">
    <property type="entry name" value="DNAJ HOMOLOG SUBFAMILY C MEMBER 17"/>
    <property type="match status" value="1"/>
</dbReference>
<dbReference type="SUPFAM" id="SSF46565">
    <property type="entry name" value="Chaperone J-domain"/>
    <property type="match status" value="1"/>
</dbReference>
<proteinExistence type="evidence at transcript level"/>
<feature type="coiled-coil region" evidence="6">
    <location>
        <begin position="74"/>
        <end position="139"/>
    </location>
</feature>
<dbReference type="Gene3D" id="1.10.287.110">
    <property type="entry name" value="DnaJ domain"/>
    <property type="match status" value="1"/>
</dbReference>
<reference evidence="9" key="1">
    <citation type="submission" date="2009-03" db="EMBL/GenBank/DDBJ databases">
        <title>Caligus rogercresseyi ESTs and full-length cDNAs.</title>
        <authorList>
            <person name="Yasuike M."/>
            <person name="von Schalburg K."/>
            <person name="Cooper G."/>
            <person name="Leong J."/>
            <person name="Jones S.R.M."/>
            <person name="Koop B.F."/>
        </authorList>
    </citation>
    <scope>NUCLEOTIDE SEQUENCE</scope>
    <source>
        <tissue evidence="9">Whole tissue</tissue>
    </source>
</reference>
<evidence type="ECO:0000256" key="3">
    <source>
        <dbReference type="ARBA" id="ARBA00022490"/>
    </source>
</evidence>
<evidence type="ECO:0000313" key="9">
    <source>
        <dbReference type="EMBL" id="ACO11754.1"/>
    </source>
</evidence>
<keyword evidence="5" id="KW-0539">Nucleus</keyword>
<dbReference type="InterPro" id="IPR012677">
    <property type="entry name" value="Nucleotide-bd_a/b_plait_sf"/>
</dbReference>
<dbReference type="SMART" id="SM00271">
    <property type="entry name" value="DnaJ"/>
    <property type="match status" value="1"/>
</dbReference>
<evidence type="ECO:0000256" key="5">
    <source>
        <dbReference type="ARBA" id="ARBA00023242"/>
    </source>
</evidence>
<dbReference type="GO" id="GO:0000390">
    <property type="term" value="P:spliceosomal complex disassembly"/>
    <property type="evidence" value="ECO:0007669"/>
    <property type="project" value="TreeGrafter"/>
</dbReference>
<feature type="region of interest" description="Disordered" evidence="7">
    <location>
        <begin position="233"/>
        <end position="252"/>
    </location>
</feature>
<evidence type="ECO:0000259" key="8">
    <source>
        <dbReference type="PROSITE" id="PS50076"/>
    </source>
</evidence>
<dbReference type="CDD" id="cd06257">
    <property type="entry name" value="DnaJ"/>
    <property type="match status" value="1"/>
</dbReference>
<dbReference type="PRINTS" id="PR00625">
    <property type="entry name" value="JDOMAIN"/>
</dbReference>
<dbReference type="EMBL" id="BT077330">
    <property type="protein sequence ID" value="ACO11754.1"/>
    <property type="molecule type" value="mRNA"/>
</dbReference>
<dbReference type="GO" id="GO:0005681">
    <property type="term" value="C:spliceosomal complex"/>
    <property type="evidence" value="ECO:0007669"/>
    <property type="project" value="TreeGrafter"/>
</dbReference>
<dbReference type="Pfam" id="PF00226">
    <property type="entry name" value="DnaJ"/>
    <property type="match status" value="1"/>
</dbReference>
<dbReference type="SUPFAM" id="SSF54928">
    <property type="entry name" value="RNA-binding domain, RBD"/>
    <property type="match status" value="1"/>
</dbReference>
<comment type="subcellular location">
    <subcellularLocation>
        <location evidence="2">Cytoplasm</location>
    </subcellularLocation>
    <subcellularLocation>
        <location evidence="1">Nucleus</location>
    </subcellularLocation>
</comment>
<dbReference type="PROSITE" id="PS50076">
    <property type="entry name" value="DNAJ_2"/>
    <property type="match status" value="1"/>
</dbReference>
<evidence type="ECO:0000256" key="1">
    <source>
        <dbReference type="ARBA" id="ARBA00004123"/>
    </source>
</evidence>
<dbReference type="GO" id="GO:0005737">
    <property type="term" value="C:cytoplasm"/>
    <property type="evidence" value="ECO:0007669"/>
    <property type="project" value="UniProtKB-SubCell"/>
</dbReference>
<name>C1BRV1_CALRO</name>
<sequence>MIPTEDLYGLLGVDIEASIESIRSAYRKKALRCHPDKNPDDASAIETFHRLSEALKVLTDVEARKAYDNVIKAKKAAALRHKKLDSKRQKLKEDLERREREAEERVLLRTKKTDEDKLAAEIERLRKEGSKELEEQQEIIKSQLFSSPSNDVPNKYPFVPQSPDKLKLKWKKEDPRYNKESLEKMFHKYGDVQNIVLIGKSALIEMKDSHAVSLASQIETGYSDNPLKIKKLSEKAKEPPMPQGSSIPLNENDYETLVMRNLRQAEERKRLIQEMMEKDEATEA</sequence>
<dbReference type="InterPro" id="IPR001623">
    <property type="entry name" value="DnaJ_domain"/>
</dbReference>
<gene>
    <name evidence="9" type="primary">DJC17</name>
</gene>
<evidence type="ECO:0000256" key="4">
    <source>
        <dbReference type="ARBA" id="ARBA00023186"/>
    </source>
</evidence>
<evidence type="ECO:0000256" key="6">
    <source>
        <dbReference type="SAM" id="Coils"/>
    </source>
</evidence>
<dbReference type="InterPro" id="IPR035979">
    <property type="entry name" value="RBD_domain_sf"/>
</dbReference>
<feature type="domain" description="J" evidence="8">
    <location>
        <begin position="6"/>
        <end position="71"/>
    </location>
</feature>
<keyword evidence="3" id="KW-0963">Cytoplasm</keyword>
<keyword evidence="4" id="KW-0143">Chaperone</keyword>
<evidence type="ECO:0000256" key="2">
    <source>
        <dbReference type="ARBA" id="ARBA00004496"/>
    </source>
</evidence>